<comment type="caution">
    <text evidence="1">The sequence shown here is derived from an EMBL/GenBank/DDBJ whole genome shotgun (WGS) entry which is preliminary data.</text>
</comment>
<protein>
    <submittedName>
        <fullName evidence="1">394_t:CDS:1</fullName>
    </submittedName>
</protein>
<organism evidence="1 2">
    <name type="scientific">Funneliformis geosporum</name>
    <dbReference type="NCBI Taxonomy" id="1117311"/>
    <lineage>
        <taxon>Eukaryota</taxon>
        <taxon>Fungi</taxon>
        <taxon>Fungi incertae sedis</taxon>
        <taxon>Mucoromycota</taxon>
        <taxon>Glomeromycotina</taxon>
        <taxon>Glomeromycetes</taxon>
        <taxon>Glomerales</taxon>
        <taxon>Glomeraceae</taxon>
        <taxon>Funneliformis</taxon>
    </lineage>
</organism>
<accession>A0A9W4X4P5</accession>
<sequence>GLSEEQKEYINNCLAQNTIDLINEAFENFFTEEENLLLLENNEYVAKSPKEIEDIYLPRLKQKAIADIEKLATDNPAKLAGKTLENILGND</sequence>
<dbReference type="AlphaFoldDB" id="A0A9W4X4P5"/>
<gene>
    <name evidence="1" type="ORF">FWILDA_LOCUS12532</name>
</gene>
<evidence type="ECO:0000313" key="1">
    <source>
        <dbReference type="EMBL" id="CAI2186352.1"/>
    </source>
</evidence>
<name>A0A9W4X4P5_9GLOM</name>
<dbReference type="Proteomes" id="UP001153678">
    <property type="component" value="Unassembled WGS sequence"/>
</dbReference>
<evidence type="ECO:0000313" key="2">
    <source>
        <dbReference type="Proteomes" id="UP001153678"/>
    </source>
</evidence>
<keyword evidence="2" id="KW-1185">Reference proteome</keyword>
<dbReference type="EMBL" id="CAMKVN010004098">
    <property type="protein sequence ID" value="CAI2186352.1"/>
    <property type="molecule type" value="Genomic_DNA"/>
</dbReference>
<proteinExistence type="predicted"/>
<feature type="non-terminal residue" evidence="1">
    <location>
        <position position="1"/>
    </location>
</feature>
<reference evidence="1" key="1">
    <citation type="submission" date="2022-08" db="EMBL/GenBank/DDBJ databases">
        <authorList>
            <person name="Kallberg Y."/>
            <person name="Tangrot J."/>
            <person name="Rosling A."/>
        </authorList>
    </citation>
    <scope>NUCLEOTIDE SEQUENCE</scope>
    <source>
        <strain evidence="1">Wild A</strain>
    </source>
</reference>